<protein>
    <submittedName>
        <fullName evidence="2">ABC transporter substrate-binding protein</fullName>
    </submittedName>
</protein>
<organism evidence="2 3">
    <name type="scientific">Advenella kashmirensis W13003</name>
    <dbReference type="NCBI Taxonomy" id="1424334"/>
    <lineage>
        <taxon>Bacteria</taxon>
        <taxon>Pseudomonadati</taxon>
        <taxon>Pseudomonadota</taxon>
        <taxon>Betaproteobacteria</taxon>
        <taxon>Burkholderiales</taxon>
        <taxon>Alcaligenaceae</taxon>
    </lineage>
</organism>
<accession>V8QSC8</accession>
<dbReference type="SUPFAM" id="SSF53850">
    <property type="entry name" value="Periplasmic binding protein-like II"/>
    <property type="match status" value="1"/>
</dbReference>
<dbReference type="eggNOG" id="COG3181">
    <property type="taxonomic scope" value="Bacteria"/>
</dbReference>
<dbReference type="InterPro" id="IPR005064">
    <property type="entry name" value="BUG"/>
</dbReference>
<dbReference type="Gene3D" id="3.40.190.10">
    <property type="entry name" value="Periplasmic binding protein-like II"/>
    <property type="match status" value="1"/>
</dbReference>
<dbReference type="InterPro" id="IPR042100">
    <property type="entry name" value="Bug_dom1"/>
</dbReference>
<reference evidence="2 3" key="1">
    <citation type="journal article" date="2014" name="Genome Announc.">
        <title>Draft Genome Sequence of Advenella kashmirensis Strain W13003, a Polycyclic Aromatic Hydrocarbon-Degrading Bacterium.</title>
        <authorList>
            <person name="Wang X."/>
            <person name="Jin D."/>
            <person name="Zhou L."/>
            <person name="Wu L."/>
            <person name="An W."/>
            <person name="Zhao L."/>
        </authorList>
    </citation>
    <scope>NUCLEOTIDE SEQUENCE [LARGE SCALE GENOMIC DNA]</scope>
    <source>
        <strain evidence="2 3">W13003</strain>
    </source>
</reference>
<sequence>MISAYFFTDRETKLKYSLLAIMMAMTSGSVLAAYPEKPITMIIPFPPGQATDTFARALADELGKAVGQPVITENKAGAGSNIGMQQAVRAKPDGYTIVVGGSAAAVNQTLYKNPGYGLEKDLKAVSGVFAVPLIFLANPKTQIRSLQDVVDKSKAEPESLAYASAGIGGTQHLSAEMFQAGTGIKLRHIPYKGSGPAQTDFIGNQVPLMVDSVTAALPYIKDKKAVPLGVTTSKRLEALPDVPTVGETVPGFEAIGWAAVFVPKNTPADIVEKLNTEIVKALKGPKLSAFISDRGAVPMPQTTEQADAFIKAEVKKWGKAVTDSGATVD</sequence>
<dbReference type="PIRSF" id="PIRSF017082">
    <property type="entry name" value="YflP"/>
    <property type="match status" value="1"/>
</dbReference>
<name>V8QSC8_9BURK</name>
<dbReference type="PANTHER" id="PTHR42928:SF5">
    <property type="entry name" value="BLR1237 PROTEIN"/>
    <property type="match status" value="1"/>
</dbReference>
<evidence type="ECO:0000313" key="3">
    <source>
        <dbReference type="Proteomes" id="UP000018733"/>
    </source>
</evidence>
<dbReference type="EMBL" id="AYXT01000010">
    <property type="protein sequence ID" value="ETF02225.1"/>
    <property type="molecule type" value="Genomic_DNA"/>
</dbReference>
<dbReference type="HOGENOM" id="CLU_045683_0_0_4"/>
<comment type="similarity">
    <text evidence="1">Belongs to the UPF0065 (bug) family.</text>
</comment>
<evidence type="ECO:0000256" key="1">
    <source>
        <dbReference type="ARBA" id="ARBA00006987"/>
    </source>
</evidence>
<dbReference type="Proteomes" id="UP000018733">
    <property type="component" value="Unassembled WGS sequence"/>
</dbReference>
<dbReference type="STRING" id="1424334.W822_16040"/>
<dbReference type="Pfam" id="PF03401">
    <property type="entry name" value="TctC"/>
    <property type="match status" value="1"/>
</dbReference>
<proteinExistence type="inferred from homology"/>
<dbReference type="PATRIC" id="fig|1424334.3.peg.3216"/>
<dbReference type="Gene3D" id="3.40.190.150">
    <property type="entry name" value="Bordetella uptake gene, domain 1"/>
    <property type="match status" value="1"/>
</dbReference>
<comment type="caution">
    <text evidence="2">The sequence shown here is derived from an EMBL/GenBank/DDBJ whole genome shotgun (WGS) entry which is preliminary data.</text>
</comment>
<dbReference type="AlphaFoldDB" id="V8QSC8"/>
<evidence type="ECO:0000313" key="2">
    <source>
        <dbReference type="EMBL" id="ETF02225.1"/>
    </source>
</evidence>
<dbReference type="CDD" id="cd13578">
    <property type="entry name" value="PBP2_Bug27"/>
    <property type="match status" value="1"/>
</dbReference>
<gene>
    <name evidence="2" type="ORF">W822_16040</name>
</gene>
<keyword evidence="3" id="KW-1185">Reference proteome</keyword>
<dbReference type="PANTHER" id="PTHR42928">
    <property type="entry name" value="TRICARBOXYLATE-BINDING PROTEIN"/>
    <property type="match status" value="1"/>
</dbReference>